<dbReference type="SUPFAM" id="SSF55753">
    <property type="entry name" value="Actin depolymerizing proteins"/>
    <property type="match status" value="1"/>
</dbReference>
<dbReference type="GO" id="GO:0071933">
    <property type="term" value="F:Arp2/3 complex binding"/>
    <property type="evidence" value="ECO:0007669"/>
    <property type="project" value="InterPro"/>
</dbReference>
<dbReference type="GO" id="GO:0030864">
    <property type="term" value="C:cortical actin cytoskeleton"/>
    <property type="evidence" value="ECO:0007669"/>
    <property type="project" value="TreeGrafter"/>
</dbReference>
<dbReference type="InterPro" id="IPR029006">
    <property type="entry name" value="ADF-H/Gelsolin-like_dom_sf"/>
</dbReference>
<dbReference type="GO" id="GO:0071846">
    <property type="term" value="P:actin filament debranching"/>
    <property type="evidence" value="ECO:0007669"/>
    <property type="project" value="InterPro"/>
</dbReference>
<dbReference type="Pfam" id="PF00241">
    <property type="entry name" value="Cofilin_ADF"/>
    <property type="match status" value="1"/>
</dbReference>
<organism evidence="4">
    <name type="scientific">Guillardia theta</name>
    <name type="common">Cryptophyte</name>
    <name type="synonym">Cryptomonas phi</name>
    <dbReference type="NCBI Taxonomy" id="55529"/>
    <lineage>
        <taxon>Eukaryota</taxon>
        <taxon>Cryptophyceae</taxon>
        <taxon>Pyrenomonadales</taxon>
        <taxon>Geminigeraceae</taxon>
        <taxon>Guillardia</taxon>
    </lineage>
</organism>
<evidence type="ECO:0000313" key="4">
    <source>
        <dbReference type="EMBL" id="CAE2273892.1"/>
    </source>
</evidence>
<comment type="similarity">
    <text evidence="1 2">Belongs to the actin-binding proteins ADF family. GMF subfamily.</text>
</comment>
<dbReference type="PANTHER" id="PTHR11249:SF2">
    <property type="entry name" value="GLIA MATURATION FACTOR"/>
    <property type="match status" value="1"/>
</dbReference>
<dbReference type="PIRSF" id="PIRSF001788">
    <property type="entry name" value="GMF-beta"/>
    <property type="match status" value="1"/>
</dbReference>
<dbReference type="AlphaFoldDB" id="A0A7S4N9R4"/>
<dbReference type="InterPro" id="IPR002108">
    <property type="entry name" value="ADF-H"/>
</dbReference>
<dbReference type="GO" id="GO:0003779">
    <property type="term" value="F:actin binding"/>
    <property type="evidence" value="ECO:0007669"/>
    <property type="project" value="InterPro"/>
</dbReference>
<dbReference type="Gene3D" id="3.40.20.10">
    <property type="entry name" value="Severin"/>
    <property type="match status" value="1"/>
</dbReference>
<evidence type="ECO:0000256" key="2">
    <source>
        <dbReference type="PIRNR" id="PIRNR001788"/>
    </source>
</evidence>
<dbReference type="SMART" id="SM00102">
    <property type="entry name" value="ADF"/>
    <property type="match status" value="1"/>
</dbReference>
<feature type="domain" description="ADF-H" evidence="3">
    <location>
        <begin position="1"/>
        <end position="133"/>
    </location>
</feature>
<evidence type="ECO:0000256" key="1">
    <source>
        <dbReference type="ARBA" id="ARBA00010055"/>
    </source>
</evidence>
<evidence type="ECO:0000259" key="3">
    <source>
        <dbReference type="PROSITE" id="PS51263"/>
    </source>
</evidence>
<reference evidence="4" key="1">
    <citation type="submission" date="2021-01" db="EMBL/GenBank/DDBJ databases">
        <authorList>
            <person name="Corre E."/>
            <person name="Pelletier E."/>
            <person name="Niang G."/>
            <person name="Scheremetjew M."/>
            <person name="Finn R."/>
            <person name="Kale V."/>
            <person name="Holt S."/>
            <person name="Cochrane G."/>
            <person name="Meng A."/>
            <person name="Brown T."/>
            <person name="Cohen L."/>
        </authorList>
    </citation>
    <scope>NUCLEOTIDE SEQUENCE</scope>
    <source>
        <strain evidence="4">CCMP 2712</strain>
    </source>
</reference>
<dbReference type="PROSITE" id="PS51263">
    <property type="entry name" value="ADF_H"/>
    <property type="match status" value="1"/>
</dbReference>
<dbReference type="EMBL" id="HBKN01009600">
    <property type="protein sequence ID" value="CAE2273892.1"/>
    <property type="molecule type" value="Transcribed_RNA"/>
</dbReference>
<gene>
    <name evidence="4" type="ORF">GTHE00462_LOCUS7558</name>
</gene>
<protein>
    <recommendedName>
        <fullName evidence="3">ADF-H domain-containing protein</fullName>
    </recommendedName>
</protein>
<accession>A0A7S4N9R4</accession>
<dbReference type="PANTHER" id="PTHR11249">
    <property type="entry name" value="GLIAL FACTOR NATURATION FACTOR"/>
    <property type="match status" value="1"/>
</dbReference>
<proteinExistence type="inferred from homology"/>
<name>A0A7S4N9R4_GUITH</name>
<dbReference type="GO" id="GO:0034316">
    <property type="term" value="P:negative regulation of Arp2/3 complex-mediated actin nucleation"/>
    <property type="evidence" value="ECO:0007669"/>
    <property type="project" value="TreeGrafter"/>
</dbReference>
<sequence length="138" mass="15885">MPTTLSDQVMDKWKTFRKMNSDSSAMTMKMGPDEETIIMDGDILEITPEELAEDMSESSPRWILWSMKISRDDGRIQQPLILVFFSPISCNTKLRMLYSSRTSLLAEALKISRVHEIQDLDDMTIDNLKSLHINSVTR</sequence>
<dbReference type="InterPro" id="IPR011171">
    <property type="entry name" value="GMF"/>
</dbReference>